<evidence type="ECO:0000256" key="1">
    <source>
        <dbReference type="ARBA" id="ARBA00004749"/>
    </source>
</evidence>
<dbReference type="GO" id="GO:0005634">
    <property type="term" value="C:nucleus"/>
    <property type="evidence" value="ECO:0007669"/>
    <property type="project" value="TreeGrafter"/>
</dbReference>
<feature type="binding site" evidence="8">
    <location>
        <position position="60"/>
    </location>
    <ligand>
        <name>Fe cation</name>
        <dbReference type="ChEBI" id="CHEBI:24875"/>
        <label>1</label>
    </ligand>
</feature>
<keyword evidence="8" id="KW-0999">Mitochondrion inner membrane</keyword>
<comment type="catalytic activity">
    <reaction evidence="8">
        <text>a 5-methoxy-2-methyl-3-(all-trans-polyprenyl)benzene-1,4-diol + AH2 + O2 = a 3-demethylubiquinol + A + H2O</text>
        <dbReference type="Rhea" id="RHEA:50908"/>
        <dbReference type="Rhea" id="RHEA-COMP:10859"/>
        <dbReference type="Rhea" id="RHEA-COMP:10914"/>
        <dbReference type="ChEBI" id="CHEBI:13193"/>
        <dbReference type="ChEBI" id="CHEBI:15377"/>
        <dbReference type="ChEBI" id="CHEBI:15379"/>
        <dbReference type="ChEBI" id="CHEBI:17499"/>
        <dbReference type="ChEBI" id="CHEBI:84167"/>
        <dbReference type="ChEBI" id="CHEBI:84422"/>
        <dbReference type="EC" id="1.14.99.60"/>
    </reaction>
</comment>
<keyword evidence="3 8" id="KW-0479">Metal-binding</keyword>
<feature type="binding site" evidence="8">
    <location>
        <position position="63"/>
    </location>
    <ligand>
        <name>Fe cation</name>
        <dbReference type="ChEBI" id="CHEBI:24875"/>
        <label>1</label>
    </ligand>
</feature>
<dbReference type="GO" id="GO:0046872">
    <property type="term" value="F:metal ion binding"/>
    <property type="evidence" value="ECO:0007669"/>
    <property type="project" value="UniProtKB-KW"/>
</dbReference>
<accession>A0A811K5C0</accession>
<feature type="binding site" evidence="8">
    <location>
        <position position="148"/>
    </location>
    <ligand>
        <name>Fe cation</name>
        <dbReference type="ChEBI" id="CHEBI:24875"/>
        <label>1</label>
    </ligand>
</feature>
<dbReference type="CDD" id="cd01042">
    <property type="entry name" value="DMQH"/>
    <property type="match status" value="1"/>
</dbReference>
<dbReference type="OrthoDB" id="275371at2759"/>
<comment type="function">
    <text evidence="8">Catalyzes the hydroxylation of 2-polyprenyl-3-methyl-6-methoxy-1,4-benzoquinol (DMQH2) during ubiquinone biosynthesis. Has also a structural role in the COQ enzyme complex, stabilizing other COQ polypeptides. Involved in lifespan determination in a ubiquinone-independent manner.</text>
</comment>
<feature type="binding site" evidence="8">
    <location>
        <position position="112"/>
    </location>
    <ligand>
        <name>Fe cation</name>
        <dbReference type="ChEBI" id="CHEBI:24875"/>
        <label>2</label>
    </ligand>
</feature>
<comment type="pathway">
    <text evidence="1 8">Cofactor biosynthesis; ubiquinone biosynthesis.</text>
</comment>
<keyword evidence="4 8" id="KW-0560">Oxidoreductase</keyword>
<keyword evidence="7 8" id="KW-0472">Membrane</keyword>
<keyword evidence="10" id="KW-1185">Reference proteome</keyword>
<dbReference type="Proteomes" id="UP000614601">
    <property type="component" value="Unassembled WGS sequence"/>
</dbReference>
<dbReference type="PANTHER" id="PTHR11237:SF4">
    <property type="entry name" value="5-DEMETHOXYUBIQUINONE HYDROXYLASE, MITOCHONDRIAL"/>
    <property type="match status" value="1"/>
</dbReference>
<dbReference type="InterPro" id="IPR012347">
    <property type="entry name" value="Ferritin-like"/>
</dbReference>
<dbReference type="HAMAP" id="MF_01658">
    <property type="entry name" value="COQ7"/>
    <property type="match status" value="1"/>
</dbReference>
<evidence type="ECO:0000256" key="7">
    <source>
        <dbReference type="ARBA" id="ARBA00023136"/>
    </source>
</evidence>
<dbReference type="GO" id="GO:0031314">
    <property type="term" value="C:extrinsic component of mitochondrial inner membrane"/>
    <property type="evidence" value="ECO:0007669"/>
    <property type="project" value="UniProtKB-UniRule"/>
</dbReference>
<dbReference type="GO" id="GO:0010468">
    <property type="term" value="P:regulation of gene expression"/>
    <property type="evidence" value="ECO:0007669"/>
    <property type="project" value="TreeGrafter"/>
</dbReference>
<dbReference type="InterPro" id="IPR011566">
    <property type="entry name" value="Ubq_synth_Coq7"/>
</dbReference>
<dbReference type="EC" id="1.14.99.60" evidence="8"/>
<feature type="binding site" evidence="8">
    <location>
        <position position="30"/>
    </location>
    <ligand>
        <name>Fe cation</name>
        <dbReference type="ChEBI" id="CHEBI:24875"/>
        <label>1</label>
    </ligand>
</feature>
<name>A0A811K5C0_9BILA</name>
<dbReference type="Proteomes" id="UP000783686">
    <property type="component" value="Unassembled WGS sequence"/>
</dbReference>
<comment type="caution">
    <text evidence="9">The sequence shown here is derived from an EMBL/GenBank/DDBJ whole genome shotgun (WGS) entry which is preliminary data.</text>
</comment>
<evidence type="ECO:0000256" key="2">
    <source>
        <dbReference type="ARBA" id="ARBA00022688"/>
    </source>
</evidence>
<reference evidence="9" key="1">
    <citation type="submission" date="2020-09" db="EMBL/GenBank/DDBJ databases">
        <authorList>
            <person name="Kikuchi T."/>
        </authorList>
    </citation>
    <scope>NUCLEOTIDE SEQUENCE</scope>
    <source>
        <strain evidence="9">SH1</strain>
    </source>
</reference>
<dbReference type="EMBL" id="CAJFCW020000002">
    <property type="protein sequence ID" value="CAG9091041.1"/>
    <property type="molecule type" value="Genomic_DNA"/>
</dbReference>
<feature type="binding site" evidence="8">
    <location>
        <position position="60"/>
    </location>
    <ligand>
        <name>Fe cation</name>
        <dbReference type="ChEBI" id="CHEBI:24875"/>
        <label>2</label>
    </ligand>
</feature>
<gene>
    <name evidence="9" type="ORF">BOKJ2_LOCUS3113</name>
</gene>
<keyword evidence="8" id="KW-0496">Mitochondrion</keyword>
<dbReference type="GO" id="GO:0016709">
    <property type="term" value="F:oxidoreductase activity, acting on paired donors, with incorporation or reduction of molecular oxygen, NAD(P)H as one donor, and incorporation of one atom of oxygen"/>
    <property type="evidence" value="ECO:0007669"/>
    <property type="project" value="UniProtKB-UniRule"/>
</dbReference>
<dbReference type="UniPathway" id="UPA00232"/>
<comment type="cofactor">
    <cofactor evidence="8">
        <name>Fe cation</name>
        <dbReference type="ChEBI" id="CHEBI:24875"/>
    </cofactor>
    <text evidence="8">Binds 2 iron ions per subunit.</text>
</comment>
<dbReference type="InterPro" id="IPR009078">
    <property type="entry name" value="Ferritin-like_SF"/>
</dbReference>
<keyword evidence="6 8" id="KW-0503">Monooxygenase</keyword>
<dbReference type="SUPFAM" id="SSF47240">
    <property type="entry name" value="Ferritin-like"/>
    <property type="match status" value="1"/>
</dbReference>
<comment type="similarity">
    <text evidence="8">Belongs to the COQ7 family.</text>
</comment>
<dbReference type="GO" id="GO:0006744">
    <property type="term" value="P:ubiquinone biosynthetic process"/>
    <property type="evidence" value="ECO:0007669"/>
    <property type="project" value="UniProtKB-UniRule"/>
</dbReference>
<evidence type="ECO:0000256" key="6">
    <source>
        <dbReference type="ARBA" id="ARBA00023033"/>
    </source>
</evidence>
<dbReference type="AlphaFoldDB" id="A0A811K5C0"/>
<evidence type="ECO:0000256" key="8">
    <source>
        <dbReference type="HAMAP-Rule" id="MF_03194"/>
    </source>
</evidence>
<keyword evidence="5 8" id="KW-0408">Iron</keyword>
<evidence type="ECO:0000256" key="5">
    <source>
        <dbReference type="ARBA" id="ARBA00023004"/>
    </source>
</evidence>
<dbReference type="GO" id="GO:2000377">
    <property type="term" value="P:regulation of reactive oxygen species metabolic process"/>
    <property type="evidence" value="ECO:0007669"/>
    <property type="project" value="TreeGrafter"/>
</dbReference>
<sequence>MLRVAQALGLCRSYPESLVRSIVRVDHAGELAADQIYKGQHMVLKNSDVGPVIQEMWDEEKEHLDICERLLTKYNTDPTVFTPLFKALALGLGVGSALIGKEGAMACTIAVEELIGNHYNDQLKALIELDTKSERELLQLIKKMRDDELHHHDTGVKYDGLNAPMYSVLKQVIQSGCKAAIYLAERR</sequence>
<organism evidence="9 10">
    <name type="scientific">Bursaphelenchus okinawaensis</name>
    <dbReference type="NCBI Taxonomy" id="465554"/>
    <lineage>
        <taxon>Eukaryota</taxon>
        <taxon>Metazoa</taxon>
        <taxon>Ecdysozoa</taxon>
        <taxon>Nematoda</taxon>
        <taxon>Chromadorea</taxon>
        <taxon>Rhabditida</taxon>
        <taxon>Tylenchina</taxon>
        <taxon>Tylenchomorpha</taxon>
        <taxon>Aphelenchoidea</taxon>
        <taxon>Aphelenchoididae</taxon>
        <taxon>Bursaphelenchus</taxon>
    </lineage>
</organism>
<proteinExistence type="inferred from homology"/>
<keyword evidence="2 8" id="KW-0831">Ubiquinone biosynthesis</keyword>
<dbReference type="GO" id="GO:0008682">
    <property type="term" value="F:3-demethoxyubiquinol 3-hydroxylase activity"/>
    <property type="evidence" value="ECO:0007669"/>
    <property type="project" value="UniProtKB-EC"/>
</dbReference>
<evidence type="ECO:0000313" key="9">
    <source>
        <dbReference type="EMBL" id="CAD5210289.1"/>
    </source>
</evidence>
<dbReference type="EMBL" id="CAJFDH010000002">
    <property type="protein sequence ID" value="CAD5210289.1"/>
    <property type="molecule type" value="Genomic_DNA"/>
</dbReference>
<comment type="subunit">
    <text evidence="8">Component of a multi-subunit COQ enzyme complex.</text>
</comment>
<evidence type="ECO:0000256" key="3">
    <source>
        <dbReference type="ARBA" id="ARBA00022723"/>
    </source>
</evidence>
<dbReference type="Pfam" id="PF03232">
    <property type="entry name" value="COQ7"/>
    <property type="match status" value="1"/>
</dbReference>
<comment type="subcellular location">
    <subcellularLocation>
        <location evidence="8">Mitochondrion inner membrane</location>
        <topology evidence="8">Peripheral membrane protein</topology>
        <orientation evidence="8">Matrix side</orientation>
    </subcellularLocation>
</comment>
<dbReference type="PANTHER" id="PTHR11237">
    <property type="entry name" value="COENZYME Q10 BIOSYNTHESIS PROTEIN 7"/>
    <property type="match status" value="1"/>
</dbReference>
<dbReference type="Gene3D" id="1.20.1260.10">
    <property type="match status" value="1"/>
</dbReference>
<evidence type="ECO:0000313" key="10">
    <source>
        <dbReference type="Proteomes" id="UP000614601"/>
    </source>
</evidence>
<feature type="binding site" evidence="8">
    <location>
        <position position="151"/>
    </location>
    <ligand>
        <name>Fe cation</name>
        <dbReference type="ChEBI" id="CHEBI:24875"/>
        <label>2</label>
    </ligand>
</feature>
<dbReference type="GO" id="GO:0008340">
    <property type="term" value="P:determination of adult lifespan"/>
    <property type="evidence" value="ECO:0007669"/>
    <property type="project" value="TreeGrafter"/>
</dbReference>
<evidence type="ECO:0000256" key="4">
    <source>
        <dbReference type="ARBA" id="ARBA00023002"/>
    </source>
</evidence>
<protein>
    <recommendedName>
        <fullName evidence="8">5-demethoxyubiquinone hydroxylase, mitochondrial</fullName>
        <shortName evidence="8">DMQ hydroxylase</shortName>
        <ecNumber evidence="8">1.14.99.60</ecNumber>
    </recommendedName>
    <alternativeName>
        <fullName evidence="8">Ubiquinone biosynthesis monooxygenase COQ7</fullName>
    </alternativeName>
</protein>
<feature type="binding site" evidence="8">
    <location>
        <position position="148"/>
    </location>
    <ligand>
        <name>Fe cation</name>
        <dbReference type="ChEBI" id="CHEBI:24875"/>
        <label>2</label>
    </ligand>
</feature>